<protein>
    <submittedName>
        <fullName evidence="7">RNA polymerase sigma-70 factor, ECF subfamily</fullName>
    </submittedName>
</protein>
<dbReference type="PANTHER" id="PTHR43133">
    <property type="entry name" value="RNA POLYMERASE ECF-TYPE SIGMA FACTO"/>
    <property type="match status" value="1"/>
</dbReference>
<reference evidence="8" key="1">
    <citation type="submission" date="2017-04" db="EMBL/GenBank/DDBJ databases">
        <authorList>
            <person name="Varghese N."/>
            <person name="Submissions S."/>
        </authorList>
    </citation>
    <scope>NUCLEOTIDE SEQUENCE [LARGE SCALE GENOMIC DNA]</scope>
    <source>
        <strain evidence="8">DSM 12126</strain>
    </source>
</reference>
<keyword evidence="8" id="KW-1185">Reference proteome</keyword>
<keyword evidence="3" id="KW-0731">Sigma factor</keyword>
<dbReference type="InterPro" id="IPR014327">
    <property type="entry name" value="RNA_pol_sigma70_bacteroid"/>
</dbReference>
<dbReference type="GO" id="GO:0016987">
    <property type="term" value="F:sigma factor activity"/>
    <property type="evidence" value="ECO:0007669"/>
    <property type="project" value="UniProtKB-KW"/>
</dbReference>
<dbReference type="AlphaFoldDB" id="A0A1W2BIJ2"/>
<dbReference type="Proteomes" id="UP000192756">
    <property type="component" value="Unassembled WGS sequence"/>
</dbReference>
<dbReference type="EMBL" id="FWXT01000001">
    <property type="protein sequence ID" value="SMC72789.1"/>
    <property type="molecule type" value="Genomic_DNA"/>
</dbReference>
<dbReference type="PANTHER" id="PTHR43133:SF46">
    <property type="entry name" value="RNA POLYMERASE SIGMA-70 FACTOR ECF SUBFAMILY"/>
    <property type="match status" value="1"/>
</dbReference>
<dbReference type="Pfam" id="PF08281">
    <property type="entry name" value="Sigma70_r4_2"/>
    <property type="match status" value="1"/>
</dbReference>
<evidence type="ECO:0000259" key="5">
    <source>
        <dbReference type="Pfam" id="PF04542"/>
    </source>
</evidence>
<feature type="domain" description="RNA polymerase sigma factor 70 region 4 type 2" evidence="6">
    <location>
        <begin position="126"/>
        <end position="178"/>
    </location>
</feature>
<sequence length="202" mass="23772">MGQVGFKDEDRHLLDAIVQQDRQQFEVLYKKYYQQLFAIALRYVEHTQVAEEIVHDVFITIWDKAAYLNIQHSVKGYLFKSIVNSALNYIKKNKSDAKKQLQYLSVSDTENVVQYQDDEADEAMLNALEEALKLLPDKCRQVMYLSRFGKLKQQEIADQMDISIKTVKNHLTYGFQKLREHLEKRKQMIISILILLNILTQK</sequence>
<dbReference type="NCBIfam" id="TIGR02985">
    <property type="entry name" value="Sig70_bacteroi1"/>
    <property type="match status" value="1"/>
</dbReference>
<evidence type="ECO:0000313" key="7">
    <source>
        <dbReference type="EMBL" id="SMC72789.1"/>
    </source>
</evidence>
<dbReference type="InterPro" id="IPR036388">
    <property type="entry name" value="WH-like_DNA-bd_sf"/>
</dbReference>
<dbReference type="NCBIfam" id="TIGR02937">
    <property type="entry name" value="sigma70-ECF"/>
    <property type="match status" value="1"/>
</dbReference>
<dbReference type="OrthoDB" id="1100095at2"/>
<accession>A0A1W2BIJ2</accession>
<organism evidence="7 8">
    <name type="scientific">Pedobacter africanus</name>
    <dbReference type="NCBI Taxonomy" id="151894"/>
    <lineage>
        <taxon>Bacteria</taxon>
        <taxon>Pseudomonadati</taxon>
        <taxon>Bacteroidota</taxon>
        <taxon>Sphingobacteriia</taxon>
        <taxon>Sphingobacteriales</taxon>
        <taxon>Sphingobacteriaceae</taxon>
        <taxon>Pedobacter</taxon>
    </lineage>
</organism>
<evidence type="ECO:0000256" key="3">
    <source>
        <dbReference type="ARBA" id="ARBA00023082"/>
    </source>
</evidence>
<feature type="domain" description="RNA polymerase sigma-70 region 2" evidence="5">
    <location>
        <begin position="28"/>
        <end position="94"/>
    </location>
</feature>
<dbReference type="Gene3D" id="1.10.10.10">
    <property type="entry name" value="Winged helix-like DNA-binding domain superfamily/Winged helix DNA-binding domain"/>
    <property type="match status" value="1"/>
</dbReference>
<evidence type="ECO:0000313" key="8">
    <source>
        <dbReference type="Proteomes" id="UP000192756"/>
    </source>
</evidence>
<comment type="similarity">
    <text evidence="1">Belongs to the sigma-70 factor family. ECF subfamily.</text>
</comment>
<dbReference type="Gene3D" id="1.10.1740.10">
    <property type="match status" value="1"/>
</dbReference>
<dbReference type="InterPro" id="IPR013325">
    <property type="entry name" value="RNA_pol_sigma_r2"/>
</dbReference>
<dbReference type="GO" id="GO:0003677">
    <property type="term" value="F:DNA binding"/>
    <property type="evidence" value="ECO:0007669"/>
    <property type="project" value="InterPro"/>
</dbReference>
<dbReference type="InterPro" id="IPR039425">
    <property type="entry name" value="RNA_pol_sigma-70-like"/>
</dbReference>
<dbReference type="InterPro" id="IPR007627">
    <property type="entry name" value="RNA_pol_sigma70_r2"/>
</dbReference>
<keyword evidence="2" id="KW-0805">Transcription regulation</keyword>
<dbReference type="SUPFAM" id="SSF88946">
    <property type="entry name" value="Sigma2 domain of RNA polymerase sigma factors"/>
    <property type="match status" value="1"/>
</dbReference>
<evidence type="ECO:0000259" key="6">
    <source>
        <dbReference type="Pfam" id="PF08281"/>
    </source>
</evidence>
<dbReference type="InterPro" id="IPR013324">
    <property type="entry name" value="RNA_pol_sigma_r3/r4-like"/>
</dbReference>
<evidence type="ECO:0000256" key="2">
    <source>
        <dbReference type="ARBA" id="ARBA00023015"/>
    </source>
</evidence>
<dbReference type="Pfam" id="PF04542">
    <property type="entry name" value="Sigma70_r2"/>
    <property type="match status" value="1"/>
</dbReference>
<gene>
    <name evidence="7" type="ORF">SAMN04488524_2393</name>
</gene>
<dbReference type="InterPro" id="IPR014284">
    <property type="entry name" value="RNA_pol_sigma-70_dom"/>
</dbReference>
<dbReference type="RefSeq" id="WP_084238768.1">
    <property type="nucleotide sequence ID" value="NZ_FWXT01000001.1"/>
</dbReference>
<evidence type="ECO:0000256" key="4">
    <source>
        <dbReference type="ARBA" id="ARBA00023163"/>
    </source>
</evidence>
<dbReference type="STRING" id="151894.SAMN04488524_2393"/>
<dbReference type="CDD" id="cd06171">
    <property type="entry name" value="Sigma70_r4"/>
    <property type="match status" value="1"/>
</dbReference>
<proteinExistence type="inferred from homology"/>
<name>A0A1W2BIJ2_9SPHI</name>
<dbReference type="SUPFAM" id="SSF88659">
    <property type="entry name" value="Sigma3 and sigma4 domains of RNA polymerase sigma factors"/>
    <property type="match status" value="1"/>
</dbReference>
<evidence type="ECO:0000256" key="1">
    <source>
        <dbReference type="ARBA" id="ARBA00010641"/>
    </source>
</evidence>
<dbReference type="GO" id="GO:0006352">
    <property type="term" value="P:DNA-templated transcription initiation"/>
    <property type="evidence" value="ECO:0007669"/>
    <property type="project" value="InterPro"/>
</dbReference>
<keyword evidence="4" id="KW-0804">Transcription</keyword>
<dbReference type="InterPro" id="IPR013249">
    <property type="entry name" value="RNA_pol_sigma70_r4_t2"/>
</dbReference>